<keyword evidence="5 8" id="KW-0119">Carbohydrate metabolism</keyword>
<dbReference type="OrthoDB" id="1660156at2759"/>
<feature type="compositionally biased region" description="Pro residues" evidence="9">
    <location>
        <begin position="419"/>
        <end position="429"/>
    </location>
</feature>
<comment type="catalytic activity">
    <reaction evidence="1 8">
        <text>Hydrolysis of (1-&gt;4)-alpha-D-glucosidic linkages in polysaccharides so as to remove successive maltose units from the non-reducing ends of the chains.</text>
        <dbReference type="EC" id="3.2.1.2"/>
    </reaction>
</comment>
<protein>
    <recommendedName>
        <fullName evidence="3 8">Beta-amylase</fullName>
        <ecNumber evidence="3 8">3.2.1.2</ecNumber>
    </recommendedName>
</protein>
<dbReference type="Gene3D" id="3.20.20.80">
    <property type="entry name" value="Glycosidases"/>
    <property type="match status" value="2"/>
</dbReference>
<feature type="region of interest" description="Disordered" evidence="9">
    <location>
        <begin position="828"/>
        <end position="873"/>
    </location>
</feature>
<proteinExistence type="inferred from homology"/>
<organism evidence="10 11">
    <name type="scientific">Chlamydomonas schloesseri</name>
    <dbReference type="NCBI Taxonomy" id="2026947"/>
    <lineage>
        <taxon>Eukaryota</taxon>
        <taxon>Viridiplantae</taxon>
        <taxon>Chlorophyta</taxon>
        <taxon>core chlorophytes</taxon>
        <taxon>Chlorophyceae</taxon>
        <taxon>CS clade</taxon>
        <taxon>Chlamydomonadales</taxon>
        <taxon>Chlamydomonadaceae</taxon>
        <taxon>Chlamydomonas</taxon>
    </lineage>
</organism>
<feature type="region of interest" description="Disordered" evidence="9">
    <location>
        <begin position="1155"/>
        <end position="1181"/>
    </location>
</feature>
<sequence length="1243" mass="124468">MLPLDTVNSEGVFRYAGSAWFAQALQLLVASGAHGVAMDFWWGAVERAPGQYSWSGYKQALEVIKQTGLKVQVVLSFHACGGNVGDTVQIPLPDWVIQCGEADPDLFFADRPRNGGLGNRNREYISIWADDAPGVLRGRSPMQCYEDFMVSLRENFSQELGTVIDEVVVGAGPCGELRLPSYVEANGWRFPGAGEFQCYDRRALASLAQAAREAGHPEWGYTGPHDAGEYNSTPEHTGFFSHNGSWNTPYGRFFLEWYSGCLLKHGDRLLTIANAVFASKLNPPPQPPQSLLQTLGAAGSALAAQLQQVAQQAVGSLGHGSNGSNGNGSGPSSSQGVQAFLTPAAPFGGISSYVANTPFQPMAFMGLHTSQTSSGGPRMSTHSLNRILETGCSCGSGPGSGNASGNELNGAASADCGGMPPPSGPPPPRRQATESMLLSSCGAPSSISPSCTYSSMSTCTGASSGGASGSTANMVMATAGSSGSLMSPQSMSVFHGTACGAPHSEAHGGAGGMVPAGGVLGGRRSSGGGAAGSPHNASGVFSAAMNAMVTRGVATAAALMQAAAAQGGVATGMAATTARAAAATSGSSSRTSSDSAGATHVAVAGAAALASGDATMIDVEPSDNSHTSTVADLMNAQGLSGSSNASGPLAHPLNAAAQPGTLAPPAVAPAASGAVIVTPVAGGHASCHPSPLSAVRFRSSASTLADAEPMFGSGQGTAFAAVAAAGVIIASGHTARMDLCNSLSSLSTEFTTTGATHGPGTNASMHYLDVAASLVADGDDESEIGTSCCTGGAAEEADELFLGAGHSAGRRAESGIAEHAATLSLVPPAAGRPLHHGQSAGTSSGSSGGGGLQAQLQLQQSQQHGSRLAGIYSDDGRRSSVELGGMGLGVATLGVGMSTATAATAAISGVGGVAAAAANPVSALLSPTTSCQVNGTSPAVGTSSSSGGGAGAAVYGATGMHLALKIAGIHWWYRSRSHAAELTAGYYNVDGHDGYEAIVNLCARHRANLVLTCVEMCDSQHPAQAQCGPEGLLRQLRQLAARAGVQLSGENALPIFSSGGVDNDALDRIVNNMRAWPMPSNNVNSRVGISPAPSMAMPGNGNNGNGNGNGMAHAPSGGNIVCVGYRMSESGRMVPVGTAASAVVNASSLNGNGNGNGYGSNGSGGHSGAESGAQTNGQHAAVTPYGSTDLNGTACGVGTCLSPAPPDVLPSLRAFTFLRLVPEMLLPGYQSLWMRFMGKLMAS</sequence>
<dbReference type="AlphaFoldDB" id="A0A835WJI0"/>
<gene>
    <name evidence="10" type="ORF">HYH02_006335</name>
</gene>
<evidence type="ECO:0000256" key="6">
    <source>
        <dbReference type="ARBA" id="ARBA00023295"/>
    </source>
</evidence>
<evidence type="ECO:0000256" key="5">
    <source>
        <dbReference type="ARBA" id="ARBA00023277"/>
    </source>
</evidence>
<feature type="region of interest" description="Disordered" evidence="9">
    <location>
        <begin position="314"/>
        <end position="337"/>
    </location>
</feature>
<evidence type="ECO:0000313" key="11">
    <source>
        <dbReference type="Proteomes" id="UP000613740"/>
    </source>
</evidence>
<comment type="similarity">
    <text evidence="2 8">Belongs to the glycosyl hydrolase 14 family.</text>
</comment>
<feature type="compositionally biased region" description="Gly residues" evidence="9">
    <location>
        <begin position="1155"/>
        <end position="1167"/>
    </location>
</feature>
<dbReference type="Proteomes" id="UP000613740">
    <property type="component" value="Unassembled WGS sequence"/>
</dbReference>
<evidence type="ECO:0000256" key="1">
    <source>
        <dbReference type="ARBA" id="ARBA00000546"/>
    </source>
</evidence>
<evidence type="ECO:0000256" key="7">
    <source>
        <dbReference type="ARBA" id="ARBA00023326"/>
    </source>
</evidence>
<keyword evidence="11" id="KW-1185">Reference proteome</keyword>
<evidence type="ECO:0000256" key="2">
    <source>
        <dbReference type="ARBA" id="ARBA00005652"/>
    </source>
</evidence>
<comment type="caution">
    <text evidence="10">The sequence shown here is derived from an EMBL/GenBank/DDBJ whole genome shotgun (WGS) entry which is preliminary data.</text>
</comment>
<evidence type="ECO:0000313" key="10">
    <source>
        <dbReference type="EMBL" id="KAG2448443.1"/>
    </source>
</evidence>
<dbReference type="GO" id="GO:0016161">
    <property type="term" value="F:beta-amylase activity"/>
    <property type="evidence" value="ECO:0007669"/>
    <property type="project" value="UniProtKB-EC"/>
</dbReference>
<dbReference type="PANTHER" id="PTHR31352">
    <property type="entry name" value="BETA-AMYLASE 1, CHLOROPLASTIC"/>
    <property type="match status" value="1"/>
</dbReference>
<keyword evidence="4 8" id="KW-0378">Hydrolase</keyword>
<dbReference type="Pfam" id="PF01373">
    <property type="entry name" value="Glyco_hydro_14"/>
    <property type="match status" value="2"/>
</dbReference>
<evidence type="ECO:0000256" key="4">
    <source>
        <dbReference type="ARBA" id="ARBA00022801"/>
    </source>
</evidence>
<feature type="region of interest" description="Disordered" evidence="9">
    <location>
        <begin position="396"/>
        <end position="432"/>
    </location>
</feature>
<dbReference type="InterPro" id="IPR001554">
    <property type="entry name" value="Glyco_hydro_14"/>
</dbReference>
<keyword evidence="6 8" id="KW-0326">Glycosidase</keyword>
<dbReference type="SUPFAM" id="SSF51445">
    <property type="entry name" value="(Trans)glycosidases"/>
    <property type="match status" value="2"/>
</dbReference>
<feature type="compositionally biased region" description="Low complexity" evidence="9">
    <location>
        <begin position="853"/>
        <end position="866"/>
    </location>
</feature>
<dbReference type="PROSITE" id="PS00506">
    <property type="entry name" value="BETA_AMYLASE_1"/>
    <property type="match status" value="1"/>
</dbReference>
<dbReference type="GO" id="GO:0000272">
    <property type="term" value="P:polysaccharide catabolic process"/>
    <property type="evidence" value="ECO:0007669"/>
    <property type="project" value="UniProtKB-KW"/>
</dbReference>
<dbReference type="EMBL" id="JAEHOD010000017">
    <property type="protein sequence ID" value="KAG2448443.1"/>
    <property type="molecule type" value="Genomic_DNA"/>
</dbReference>
<dbReference type="PRINTS" id="PR00750">
    <property type="entry name" value="BETAAMYLASE"/>
</dbReference>
<reference evidence="10" key="1">
    <citation type="journal article" date="2020" name="bioRxiv">
        <title>Comparative genomics of Chlamydomonas.</title>
        <authorList>
            <person name="Craig R.J."/>
            <person name="Hasan A.R."/>
            <person name="Ness R.W."/>
            <person name="Keightley P.D."/>
        </authorList>
    </citation>
    <scope>NUCLEOTIDE SEQUENCE</scope>
    <source>
        <strain evidence="10">CCAP 11/173</strain>
    </source>
</reference>
<evidence type="ECO:0000256" key="8">
    <source>
        <dbReference type="RuleBase" id="RU000509"/>
    </source>
</evidence>
<accession>A0A835WJI0</accession>
<keyword evidence="7 8" id="KW-0624">Polysaccharide degradation</keyword>
<evidence type="ECO:0000256" key="3">
    <source>
        <dbReference type="ARBA" id="ARBA00012594"/>
    </source>
</evidence>
<dbReference type="EC" id="3.2.1.2" evidence="3 8"/>
<dbReference type="InterPro" id="IPR018238">
    <property type="entry name" value="Glyco_hydro_14_CS"/>
</dbReference>
<dbReference type="InterPro" id="IPR017853">
    <property type="entry name" value="GH"/>
</dbReference>
<feature type="compositionally biased region" description="Gly residues" evidence="9">
    <location>
        <begin position="317"/>
        <end position="329"/>
    </location>
</feature>
<dbReference type="PANTHER" id="PTHR31352:SF1">
    <property type="entry name" value="BETA-AMYLASE 3, CHLOROPLASTIC"/>
    <property type="match status" value="1"/>
</dbReference>
<evidence type="ECO:0000256" key="9">
    <source>
        <dbReference type="SAM" id="MobiDB-lite"/>
    </source>
</evidence>
<feature type="compositionally biased region" description="Low complexity" evidence="9">
    <location>
        <begin position="836"/>
        <end position="845"/>
    </location>
</feature>
<name>A0A835WJI0_9CHLO</name>